<evidence type="ECO:0000259" key="7">
    <source>
        <dbReference type="PROSITE" id="PS50109"/>
    </source>
</evidence>
<keyword evidence="3" id="KW-0597">Phosphoprotein</keyword>
<keyword evidence="4" id="KW-0808">Transferase</keyword>
<sequence length="250" mass="26445">MTLAAHPSTPHARSRLLSDLLRLFRGHLHRPRPATPDEAPVSPEDAVVRALCHDMRTPLASLEAVLGSLGGSGSTSTQAADPAELLELARAQTAHLSSMLRTAAATGGAIARSRGTRTLGDVVRVSAATSGLPAAQLTVRFDGGAEDVAVADARVQRILANLLENAHRHGEDAPVHLAVTRRPAWVDLALTQAVARPERLISHLGSDLPPPDLTGLGLWSVRRQTRELGGRVVWAVDGPSLTLTVQLPDR</sequence>
<dbReference type="RefSeq" id="WP_097208783.1">
    <property type="nucleotide sequence ID" value="NZ_JACHXB010000008.1"/>
</dbReference>
<dbReference type="Proteomes" id="UP000219514">
    <property type="component" value="Unassembled WGS sequence"/>
</dbReference>
<protein>
    <recommendedName>
        <fullName evidence="2">histidine kinase</fullName>
        <ecNumber evidence="2">2.7.13.3</ecNumber>
    </recommendedName>
</protein>
<dbReference type="Gene3D" id="3.30.565.10">
    <property type="entry name" value="Histidine kinase-like ATPase, C-terminal domain"/>
    <property type="match status" value="1"/>
</dbReference>
<dbReference type="EC" id="2.7.13.3" evidence="2"/>
<evidence type="ECO:0000313" key="9">
    <source>
        <dbReference type="Proteomes" id="UP000219514"/>
    </source>
</evidence>
<proteinExistence type="predicted"/>
<evidence type="ECO:0000256" key="1">
    <source>
        <dbReference type="ARBA" id="ARBA00000085"/>
    </source>
</evidence>
<evidence type="ECO:0000256" key="3">
    <source>
        <dbReference type="ARBA" id="ARBA00022553"/>
    </source>
</evidence>
<dbReference type="InterPro" id="IPR005467">
    <property type="entry name" value="His_kinase_dom"/>
</dbReference>
<dbReference type="PROSITE" id="PS50109">
    <property type="entry name" value="HIS_KIN"/>
    <property type="match status" value="1"/>
</dbReference>
<feature type="domain" description="Histidine kinase" evidence="7">
    <location>
        <begin position="50"/>
        <end position="250"/>
    </location>
</feature>
<dbReference type="GO" id="GO:0000160">
    <property type="term" value="P:phosphorelay signal transduction system"/>
    <property type="evidence" value="ECO:0007669"/>
    <property type="project" value="UniProtKB-KW"/>
</dbReference>
<evidence type="ECO:0000313" key="8">
    <source>
        <dbReference type="EMBL" id="SNX98882.1"/>
    </source>
</evidence>
<evidence type="ECO:0000256" key="2">
    <source>
        <dbReference type="ARBA" id="ARBA00012438"/>
    </source>
</evidence>
<dbReference type="SUPFAM" id="SSF55874">
    <property type="entry name" value="ATPase domain of HSP90 chaperone/DNA topoisomerase II/histidine kinase"/>
    <property type="match status" value="1"/>
</dbReference>
<organism evidence="8 9">
    <name type="scientific">Geodermatophilus sabuli</name>
    <dbReference type="NCBI Taxonomy" id="1564158"/>
    <lineage>
        <taxon>Bacteria</taxon>
        <taxon>Bacillati</taxon>
        <taxon>Actinomycetota</taxon>
        <taxon>Actinomycetes</taxon>
        <taxon>Geodermatophilales</taxon>
        <taxon>Geodermatophilaceae</taxon>
        <taxon>Geodermatophilus</taxon>
    </lineage>
</organism>
<evidence type="ECO:0000256" key="4">
    <source>
        <dbReference type="ARBA" id="ARBA00022679"/>
    </source>
</evidence>
<accession>A0A285EID4</accession>
<dbReference type="PANTHER" id="PTHR44936">
    <property type="entry name" value="SENSOR PROTEIN CREC"/>
    <property type="match status" value="1"/>
</dbReference>
<keyword evidence="9" id="KW-1185">Reference proteome</keyword>
<dbReference type="EMBL" id="OBDO01000012">
    <property type="protein sequence ID" value="SNX98882.1"/>
    <property type="molecule type" value="Genomic_DNA"/>
</dbReference>
<name>A0A285EID4_9ACTN</name>
<dbReference type="InterPro" id="IPR050980">
    <property type="entry name" value="2C_sensor_his_kinase"/>
</dbReference>
<evidence type="ECO:0000256" key="5">
    <source>
        <dbReference type="ARBA" id="ARBA00022777"/>
    </source>
</evidence>
<dbReference type="PANTHER" id="PTHR44936:SF9">
    <property type="entry name" value="SENSOR PROTEIN CREC"/>
    <property type="match status" value="1"/>
</dbReference>
<comment type="catalytic activity">
    <reaction evidence="1">
        <text>ATP + protein L-histidine = ADP + protein N-phospho-L-histidine.</text>
        <dbReference type="EC" id="2.7.13.3"/>
    </reaction>
</comment>
<dbReference type="InterPro" id="IPR036890">
    <property type="entry name" value="HATPase_C_sf"/>
</dbReference>
<dbReference type="OrthoDB" id="5176662at2"/>
<reference evidence="8 9" key="1">
    <citation type="submission" date="2017-09" db="EMBL/GenBank/DDBJ databases">
        <authorList>
            <person name="Ehlers B."/>
            <person name="Leendertz F.H."/>
        </authorList>
    </citation>
    <scope>NUCLEOTIDE SEQUENCE [LARGE SCALE GENOMIC DNA]</scope>
    <source>
        <strain evidence="8 9">DSM 46844</strain>
    </source>
</reference>
<dbReference type="AlphaFoldDB" id="A0A285EID4"/>
<keyword evidence="6" id="KW-0902">Two-component regulatory system</keyword>
<evidence type="ECO:0000256" key="6">
    <source>
        <dbReference type="ARBA" id="ARBA00023012"/>
    </source>
</evidence>
<keyword evidence="5 8" id="KW-0418">Kinase</keyword>
<dbReference type="GO" id="GO:0004673">
    <property type="term" value="F:protein histidine kinase activity"/>
    <property type="evidence" value="ECO:0007669"/>
    <property type="project" value="UniProtKB-EC"/>
</dbReference>
<gene>
    <name evidence="8" type="ORF">SAMN06893097_112178</name>
</gene>